<proteinExistence type="predicted"/>
<evidence type="ECO:0000313" key="2">
    <source>
        <dbReference type="Proteomes" id="UP000076925"/>
    </source>
</evidence>
<gene>
    <name evidence="1" type="ORF">WA1_33285</name>
</gene>
<dbReference type="OrthoDB" id="490964at2"/>
<comment type="caution">
    <text evidence="1">The sequence shown here is derived from an EMBL/GenBank/DDBJ whole genome shotgun (WGS) entry which is preliminary data.</text>
</comment>
<dbReference type="Proteomes" id="UP000076925">
    <property type="component" value="Unassembled WGS sequence"/>
</dbReference>
<accession>A0A139X2F7</accession>
<dbReference type="STRING" id="128403.WA1_33285"/>
<reference evidence="1 2" key="1">
    <citation type="journal article" date="2013" name="Genome Biol. Evol.">
        <title>Genomes of Stigonematalean cyanobacteria (subsection V) and the evolution of oxygenic photosynthesis from prokaryotes to plastids.</title>
        <authorList>
            <person name="Dagan T."/>
            <person name="Roettger M."/>
            <person name="Stucken K."/>
            <person name="Landan G."/>
            <person name="Koch R."/>
            <person name="Major P."/>
            <person name="Gould S.B."/>
            <person name="Goremykin V.V."/>
            <person name="Rippka R."/>
            <person name="Tandeau de Marsac N."/>
            <person name="Gugger M."/>
            <person name="Lockhart P.J."/>
            <person name="Allen J.F."/>
            <person name="Brune I."/>
            <person name="Maus I."/>
            <person name="Puhler A."/>
            <person name="Martin W.F."/>
        </authorList>
    </citation>
    <scope>NUCLEOTIDE SEQUENCE [LARGE SCALE GENOMIC DNA]</scope>
    <source>
        <strain evidence="1 2">PCC 7110</strain>
    </source>
</reference>
<keyword evidence="2" id="KW-1185">Reference proteome</keyword>
<protein>
    <submittedName>
        <fullName evidence="1">Uncharacterized protein</fullName>
    </submittedName>
</protein>
<dbReference type="AlphaFoldDB" id="A0A139X2F7"/>
<organism evidence="1 2">
    <name type="scientific">Scytonema hofmannii PCC 7110</name>
    <dbReference type="NCBI Taxonomy" id="128403"/>
    <lineage>
        <taxon>Bacteria</taxon>
        <taxon>Bacillati</taxon>
        <taxon>Cyanobacteriota</taxon>
        <taxon>Cyanophyceae</taxon>
        <taxon>Nostocales</taxon>
        <taxon>Scytonemataceae</taxon>
        <taxon>Scytonema</taxon>
    </lineage>
</organism>
<sequence length="71" mass="8519">MFHGIERELLDGEPGLFRYQSKLPNHLQLLVDRELGRQDIWKLPDNELLAKKQSRLSIALFLRKMNFWLKN</sequence>
<evidence type="ECO:0000313" key="1">
    <source>
        <dbReference type="EMBL" id="KYC38889.1"/>
    </source>
</evidence>
<dbReference type="RefSeq" id="WP_017749813.1">
    <property type="nucleotide sequence ID" value="NZ_KQ976354.1"/>
</dbReference>
<dbReference type="EMBL" id="ANNX02000036">
    <property type="protein sequence ID" value="KYC38889.1"/>
    <property type="molecule type" value="Genomic_DNA"/>
</dbReference>
<name>A0A139X2F7_9CYAN</name>